<keyword evidence="4" id="KW-0479">Metal-binding</keyword>
<evidence type="ECO:0000256" key="7">
    <source>
        <dbReference type="ARBA" id="ARBA00031828"/>
    </source>
</evidence>
<keyword evidence="3" id="KW-0963">Cytoplasm</keyword>
<proteinExistence type="inferred from homology"/>
<evidence type="ECO:0000313" key="8">
    <source>
        <dbReference type="EMBL" id="GLI33742.1"/>
    </source>
</evidence>
<evidence type="ECO:0000256" key="4">
    <source>
        <dbReference type="ARBA" id="ARBA00022723"/>
    </source>
</evidence>
<dbReference type="Gene3D" id="3.40.50.1000">
    <property type="entry name" value="HAD superfamily/HAD-like"/>
    <property type="match status" value="1"/>
</dbReference>
<protein>
    <recommendedName>
        <fullName evidence="7">D,D-heptose 1,7-bisphosphate phosphatase</fullName>
    </recommendedName>
</protein>
<dbReference type="PANTHER" id="PTHR42891:SF1">
    <property type="entry name" value="D-GLYCERO-BETA-D-MANNO-HEPTOSE-1,7-BISPHOSPHATE 7-PHOSPHATASE"/>
    <property type="match status" value="1"/>
</dbReference>
<dbReference type="RefSeq" id="WP_281792912.1">
    <property type="nucleotide sequence ID" value="NZ_BSDR01000001.1"/>
</dbReference>
<dbReference type="GO" id="GO:0016791">
    <property type="term" value="F:phosphatase activity"/>
    <property type="evidence" value="ECO:0007669"/>
    <property type="project" value="InterPro"/>
</dbReference>
<dbReference type="Pfam" id="PF13242">
    <property type="entry name" value="Hydrolase_like"/>
    <property type="match status" value="1"/>
</dbReference>
<dbReference type="GO" id="GO:0005975">
    <property type="term" value="P:carbohydrate metabolic process"/>
    <property type="evidence" value="ECO:0007669"/>
    <property type="project" value="InterPro"/>
</dbReference>
<dbReference type="PANTHER" id="PTHR42891">
    <property type="entry name" value="D-GLYCERO-BETA-D-MANNO-HEPTOSE-1,7-BISPHOSPHATE 7-PHOSPHATASE"/>
    <property type="match status" value="1"/>
</dbReference>
<dbReference type="InterPro" id="IPR004446">
    <property type="entry name" value="Heptose_bisP_phosphatase"/>
</dbReference>
<comment type="caution">
    <text evidence="8">The sequence shown here is derived from an EMBL/GenBank/DDBJ whole genome shotgun (WGS) entry which is preliminary data.</text>
</comment>
<dbReference type="GO" id="GO:0005737">
    <property type="term" value="C:cytoplasm"/>
    <property type="evidence" value="ECO:0007669"/>
    <property type="project" value="UniProtKB-SubCell"/>
</dbReference>
<dbReference type="SUPFAM" id="SSF56784">
    <property type="entry name" value="HAD-like"/>
    <property type="match status" value="1"/>
</dbReference>
<sequence length="201" mass="22861">MLSWINLPKAPHSRFLFLDRDGVINEDRPDYIRHWKEYRFYPDALDALRWLREHCVNVILISNQSALNRGITGWKDFWEIHTRMIRRIEEAGGEILAAFYCPHHPDEKCDCRKPSPGMILAAGKVYGIPLGDSHLIGDRHTDLLAASQAGCEGILLNRLTENGAQSRTGPESFQCSDKKFGNHGPYTNLVQAVTDIYGEKN</sequence>
<dbReference type="NCBIfam" id="TIGR01656">
    <property type="entry name" value="Histidinol-ppas"/>
    <property type="match status" value="1"/>
</dbReference>
<dbReference type="EMBL" id="BSDR01000001">
    <property type="protein sequence ID" value="GLI33742.1"/>
    <property type="molecule type" value="Genomic_DNA"/>
</dbReference>
<dbReference type="NCBIfam" id="TIGR01662">
    <property type="entry name" value="HAD-SF-IIIA"/>
    <property type="match status" value="1"/>
</dbReference>
<dbReference type="InterPro" id="IPR023214">
    <property type="entry name" value="HAD_sf"/>
</dbReference>
<keyword evidence="9" id="KW-1185">Reference proteome</keyword>
<accession>A0A9W6D0F3</accession>
<dbReference type="AlphaFoldDB" id="A0A9W6D0F3"/>
<evidence type="ECO:0000256" key="2">
    <source>
        <dbReference type="ARBA" id="ARBA00005628"/>
    </source>
</evidence>
<dbReference type="InterPro" id="IPR006549">
    <property type="entry name" value="HAD-SF_hydro_IIIA"/>
</dbReference>
<comment type="subcellular location">
    <subcellularLocation>
        <location evidence="1">Cytoplasm</location>
    </subcellularLocation>
</comment>
<dbReference type="InterPro" id="IPR006543">
    <property type="entry name" value="Histidinol-phos"/>
</dbReference>
<dbReference type="InterPro" id="IPR036412">
    <property type="entry name" value="HAD-like_sf"/>
</dbReference>
<reference evidence="8" key="1">
    <citation type="submission" date="2022-12" db="EMBL/GenBank/DDBJ databases">
        <title>Reference genome sequencing for broad-spectrum identification of bacterial and archaeal isolates by mass spectrometry.</title>
        <authorList>
            <person name="Sekiguchi Y."/>
            <person name="Tourlousse D.M."/>
        </authorList>
    </citation>
    <scope>NUCLEOTIDE SEQUENCE</scope>
    <source>
        <strain evidence="8">ASRB1</strain>
    </source>
</reference>
<keyword evidence="5" id="KW-0378">Hydrolase</keyword>
<dbReference type="GO" id="GO:0046872">
    <property type="term" value="F:metal ion binding"/>
    <property type="evidence" value="ECO:0007669"/>
    <property type="project" value="UniProtKB-KW"/>
</dbReference>
<evidence type="ECO:0000256" key="6">
    <source>
        <dbReference type="ARBA" id="ARBA00023277"/>
    </source>
</evidence>
<evidence type="ECO:0000313" key="9">
    <source>
        <dbReference type="Proteomes" id="UP001144372"/>
    </source>
</evidence>
<dbReference type="CDD" id="cd07503">
    <property type="entry name" value="HAD_HisB-N"/>
    <property type="match status" value="1"/>
</dbReference>
<name>A0A9W6D0F3_9BACT</name>
<comment type="similarity">
    <text evidence="2">Belongs to the GmhB family.</text>
</comment>
<keyword evidence="6" id="KW-0119">Carbohydrate metabolism</keyword>
<evidence type="ECO:0000256" key="5">
    <source>
        <dbReference type="ARBA" id="ARBA00022801"/>
    </source>
</evidence>
<evidence type="ECO:0000256" key="3">
    <source>
        <dbReference type="ARBA" id="ARBA00022490"/>
    </source>
</evidence>
<evidence type="ECO:0000256" key="1">
    <source>
        <dbReference type="ARBA" id="ARBA00004496"/>
    </source>
</evidence>
<gene>
    <name evidence="8" type="ORF">DAMNIGENAA_11750</name>
</gene>
<organism evidence="8 9">
    <name type="scientific">Desulforhabdus amnigena</name>
    <dbReference type="NCBI Taxonomy" id="40218"/>
    <lineage>
        <taxon>Bacteria</taxon>
        <taxon>Pseudomonadati</taxon>
        <taxon>Thermodesulfobacteriota</taxon>
        <taxon>Syntrophobacteria</taxon>
        <taxon>Syntrophobacterales</taxon>
        <taxon>Syntrophobacteraceae</taxon>
        <taxon>Desulforhabdus</taxon>
    </lineage>
</organism>
<dbReference type="Proteomes" id="UP001144372">
    <property type="component" value="Unassembled WGS sequence"/>
</dbReference>